<dbReference type="InterPro" id="IPR014284">
    <property type="entry name" value="RNA_pol_sigma-70_dom"/>
</dbReference>
<dbReference type="InterPro" id="IPR007630">
    <property type="entry name" value="RNA_pol_sigma70_r4"/>
</dbReference>
<dbReference type="PROSITE" id="PS00715">
    <property type="entry name" value="SIGMA70_1"/>
    <property type="match status" value="1"/>
</dbReference>
<dbReference type="AlphaFoldDB" id="A0A1G2F5S7"/>
<reference evidence="7 8" key="1">
    <citation type="journal article" date="2016" name="Nat. Commun.">
        <title>Thousands of microbial genomes shed light on interconnected biogeochemical processes in an aquifer system.</title>
        <authorList>
            <person name="Anantharaman K."/>
            <person name="Brown C.T."/>
            <person name="Hug L.A."/>
            <person name="Sharon I."/>
            <person name="Castelle C.J."/>
            <person name="Probst A.J."/>
            <person name="Thomas B.C."/>
            <person name="Singh A."/>
            <person name="Wilkins M.J."/>
            <person name="Karaoz U."/>
            <person name="Brodie E.L."/>
            <person name="Williams K.H."/>
            <person name="Hubbard S.S."/>
            <person name="Banfield J.F."/>
        </authorList>
    </citation>
    <scope>NUCLEOTIDE SEQUENCE [LARGE SCALE GENOMIC DNA]</scope>
</reference>
<evidence type="ECO:0000256" key="4">
    <source>
        <dbReference type="ARBA" id="ARBA00023163"/>
    </source>
</evidence>
<protein>
    <recommendedName>
        <fullName evidence="6">RNA polymerase sigma-70 domain-containing protein</fullName>
    </recommendedName>
</protein>
<keyword evidence="2" id="KW-0731">Sigma factor</keyword>
<accession>A0A1G2F5S7</accession>
<keyword evidence="3" id="KW-0238">DNA-binding</keyword>
<feature type="domain" description="RNA polymerase sigma-70" evidence="6">
    <location>
        <begin position="126"/>
        <end position="139"/>
    </location>
</feature>
<dbReference type="PANTHER" id="PTHR30603:SF47">
    <property type="entry name" value="RNA POLYMERASE SIGMA FACTOR SIGD, CHLOROPLASTIC"/>
    <property type="match status" value="1"/>
</dbReference>
<dbReference type="Pfam" id="PF04545">
    <property type="entry name" value="Sigma70_r4"/>
    <property type="match status" value="1"/>
</dbReference>
<evidence type="ECO:0000259" key="6">
    <source>
        <dbReference type="PROSITE" id="PS00715"/>
    </source>
</evidence>
<dbReference type="InterPro" id="IPR013325">
    <property type="entry name" value="RNA_pol_sigma_r2"/>
</dbReference>
<evidence type="ECO:0000256" key="3">
    <source>
        <dbReference type="ARBA" id="ARBA00023125"/>
    </source>
</evidence>
<evidence type="ECO:0000256" key="1">
    <source>
        <dbReference type="ARBA" id="ARBA00023015"/>
    </source>
</evidence>
<dbReference type="Proteomes" id="UP000177725">
    <property type="component" value="Unassembled WGS sequence"/>
</dbReference>
<dbReference type="Gene3D" id="1.20.140.160">
    <property type="match status" value="1"/>
</dbReference>
<evidence type="ECO:0000313" key="8">
    <source>
        <dbReference type="Proteomes" id="UP000177725"/>
    </source>
</evidence>
<comment type="caution">
    <text evidence="7">The sequence shown here is derived from an EMBL/GenBank/DDBJ whole genome shotgun (WGS) entry which is preliminary data.</text>
</comment>
<dbReference type="Pfam" id="PF04542">
    <property type="entry name" value="Sigma70_r2"/>
    <property type="match status" value="1"/>
</dbReference>
<gene>
    <name evidence="7" type="ORF">A2174_01150</name>
</gene>
<dbReference type="PRINTS" id="PR00046">
    <property type="entry name" value="SIGMA70FCT"/>
</dbReference>
<dbReference type="InterPro" id="IPR007627">
    <property type="entry name" value="RNA_pol_sigma70_r2"/>
</dbReference>
<evidence type="ECO:0000256" key="2">
    <source>
        <dbReference type="ARBA" id="ARBA00023082"/>
    </source>
</evidence>
<dbReference type="GO" id="GO:0006352">
    <property type="term" value="P:DNA-templated transcription initiation"/>
    <property type="evidence" value="ECO:0007669"/>
    <property type="project" value="InterPro"/>
</dbReference>
<dbReference type="PANTHER" id="PTHR30603">
    <property type="entry name" value="RNA POLYMERASE SIGMA FACTOR RPO"/>
    <property type="match status" value="1"/>
</dbReference>
<dbReference type="InterPro" id="IPR013324">
    <property type="entry name" value="RNA_pol_sigma_r3/r4-like"/>
</dbReference>
<keyword evidence="1" id="KW-0805">Transcription regulation</keyword>
<keyword evidence="4" id="KW-0804">Transcription</keyword>
<evidence type="ECO:0000256" key="5">
    <source>
        <dbReference type="SAM" id="Coils"/>
    </source>
</evidence>
<proteinExistence type="predicted"/>
<organism evidence="7 8">
    <name type="scientific">Candidatus Portnoybacteria bacterium RBG_13_41_18</name>
    <dbReference type="NCBI Taxonomy" id="1801991"/>
    <lineage>
        <taxon>Bacteria</taxon>
        <taxon>Candidatus Portnoyibacteriota</taxon>
    </lineage>
</organism>
<dbReference type="GO" id="GO:0003677">
    <property type="term" value="F:DNA binding"/>
    <property type="evidence" value="ECO:0007669"/>
    <property type="project" value="UniProtKB-KW"/>
</dbReference>
<name>A0A1G2F5S7_9BACT</name>
<dbReference type="EMBL" id="MHMV01000045">
    <property type="protein sequence ID" value="OGZ33426.1"/>
    <property type="molecule type" value="Genomic_DNA"/>
</dbReference>
<dbReference type="Gene3D" id="1.10.601.10">
    <property type="entry name" value="RNA Polymerase Primary Sigma Factor"/>
    <property type="match status" value="1"/>
</dbReference>
<dbReference type="InterPro" id="IPR050239">
    <property type="entry name" value="Sigma-70_RNA_pol_init_factors"/>
</dbReference>
<dbReference type="GO" id="GO:0016987">
    <property type="term" value="F:sigma factor activity"/>
    <property type="evidence" value="ECO:0007669"/>
    <property type="project" value="UniProtKB-KW"/>
</dbReference>
<dbReference type="NCBIfam" id="TIGR02937">
    <property type="entry name" value="sigma70-ECF"/>
    <property type="match status" value="1"/>
</dbReference>
<keyword evidence="5" id="KW-0175">Coiled coil</keyword>
<dbReference type="InterPro" id="IPR000943">
    <property type="entry name" value="RNA_pol_sigma70"/>
</dbReference>
<sequence length="337" mass="39327">MEEIIIESGKIDEADDEPFQNQNRELDEFSPISLYLKGVSRYNLLPLKREVYLAKIIEKANKIIKKDEHRFKNPKTSKKRKDALSRSIEKNKQAVKKARNELIQCNLRLVISIAKKYLNRGLPFLDLIQEGNLGLFKAIEKFNWRKGIKFSTYASWWIMAKIRRAISEKAGIVKRPLYLADRINRLAKAQRKTNQEDQTDISILAEISGLTPEVIQKTIEVRESLVVISLSVFPHNEEGTAQDIADSYLFEHGHFVLPDAEEKIYQDEMAKTVQDVLDTLPERSAQILRKHVMEDETLEKVGGEHEISRERVRQIKNEEINRIKSRKKIKEYLKEFR</sequence>
<dbReference type="SUPFAM" id="SSF88946">
    <property type="entry name" value="Sigma2 domain of RNA polymerase sigma factors"/>
    <property type="match status" value="1"/>
</dbReference>
<dbReference type="SUPFAM" id="SSF88659">
    <property type="entry name" value="Sigma3 and sigma4 domains of RNA polymerase sigma factors"/>
    <property type="match status" value="1"/>
</dbReference>
<feature type="coiled-coil region" evidence="5">
    <location>
        <begin position="81"/>
        <end position="108"/>
    </location>
</feature>
<evidence type="ECO:0000313" key="7">
    <source>
        <dbReference type="EMBL" id="OGZ33426.1"/>
    </source>
</evidence>